<dbReference type="Proteomes" id="UP001140562">
    <property type="component" value="Unassembled WGS sequence"/>
</dbReference>
<gene>
    <name evidence="2" type="ORF">N0V87_010690</name>
</gene>
<accession>A0A9W9BUS7</accession>
<dbReference type="EMBL" id="JAPEUV010000337">
    <property type="protein sequence ID" value="KAJ4329645.1"/>
    <property type="molecule type" value="Genomic_DNA"/>
</dbReference>
<reference evidence="2" key="1">
    <citation type="submission" date="2022-10" db="EMBL/GenBank/DDBJ databases">
        <title>Tapping the CABI collections for fungal endophytes: first genome assemblies for Collariella, Neodidymelliopsis, Ascochyta clinopodiicola, Didymella pomorum, Didymosphaeria variabile, Neocosmospora piperis and Neocucurbitaria cava.</title>
        <authorList>
            <person name="Hill R."/>
        </authorList>
    </citation>
    <scope>NUCLEOTIDE SEQUENCE</scope>
    <source>
        <strain evidence="2">IMI 360193</strain>
    </source>
</reference>
<evidence type="ECO:0000313" key="3">
    <source>
        <dbReference type="Proteomes" id="UP001140562"/>
    </source>
</evidence>
<sequence>MSKPTPKPKSTLKASPVAKPTPAPKPTSAKPQQDCTGTKDKGSKNGTKTARTVLNTALSYILRRAPPPTGEASCALPAKVHYEMNERERDKVWTYVFESSAGWQNIVTNPKAKAVFSKMNPDGKLNVVVMKTAQSYCVGSPGGKTDPYGMAVQVMKTGGKCLLTNGNYFVMGGAQNLEFHAGGPIVENVRDYNHFAVGFTTSTPKQVDVPVDHAQYYETFTGDDGSSLMCGPGLKEPLNLNRPELQYWCKKTRETTEHATPHPDVERNGLVQTVYAQIPGGLATSNQPNERLVTVIMKRDMKLVFSYTSRRSKGVTVNHMRSLVEVYLASFFKVDIKADTEQVLNLDGGGSIFVAWVKNNRWEVIAAGNLGGARTPSGWRPRMVTTMIKHTLE</sequence>
<protein>
    <recommendedName>
        <fullName evidence="4">Phosphodiester glycosidase domain-containing protein</fullName>
    </recommendedName>
</protein>
<organism evidence="2 3">
    <name type="scientific">Didymella glomerata</name>
    <dbReference type="NCBI Taxonomy" id="749621"/>
    <lineage>
        <taxon>Eukaryota</taxon>
        <taxon>Fungi</taxon>
        <taxon>Dikarya</taxon>
        <taxon>Ascomycota</taxon>
        <taxon>Pezizomycotina</taxon>
        <taxon>Dothideomycetes</taxon>
        <taxon>Pleosporomycetidae</taxon>
        <taxon>Pleosporales</taxon>
        <taxon>Pleosporineae</taxon>
        <taxon>Didymellaceae</taxon>
        <taxon>Didymella</taxon>
    </lineage>
</organism>
<evidence type="ECO:0000256" key="1">
    <source>
        <dbReference type="SAM" id="MobiDB-lite"/>
    </source>
</evidence>
<feature type="compositionally biased region" description="Low complexity" evidence="1">
    <location>
        <begin position="1"/>
        <end position="18"/>
    </location>
</feature>
<feature type="region of interest" description="Disordered" evidence="1">
    <location>
        <begin position="1"/>
        <end position="50"/>
    </location>
</feature>
<evidence type="ECO:0000313" key="2">
    <source>
        <dbReference type="EMBL" id="KAJ4329645.1"/>
    </source>
</evidence>
<comment type="caution">
    <text evidence="2">The sequence shown here is derived from an EMBL/GenBank/DDBJ whole genome shotgun (WGS) entry which is preliminary data.</text>
</comment>
<dbReference type="OrthoDB" id="5188439at2759"/>
<proteinExistence type="predicted"/>
<keyword evidence="3" id="KW-1185">Reference proteome</keyword>
<dbReference type="AlphaFoldDB" id="A0A9W9BUS7"/>
<evidence type="ECO:0008006" key="4">
    <source>
        <dbReference type="Google" id="ProtNLM"/>
    </source>
</evidence>
<name>A0A9W9BUS7_9PLEO</name>